<dbReference type="Proteomes" id="UP000836404">
    <property type="component" value="Unassembled WGS sequence"/>
</dbReference>
<feature type="compositionally biased region" description="Basic and acidic residues" evidence="1">
    <location>
        <begin position="210"/>
        <end position="243"/>
    </location>
</feature>
<protein>
    <submittedName>
        <fullName evidence="2">Uncharacterized protein</fullName>
    </submittedName>
</protein>
<sequence>MAGTADGFLSYNDPSSIHFSSSAGGSRPVRDAADWASPDAVIQIPFDTLRRHHPDVRRLVEDNSSLIGTVNNLSNVIGQAQRPQSPPRNPPSQHAPLRQAQPPPTQGRHGSEAQQPPPRQLADFENPEFMLWTALDAQRFHSRYGRLACTRDADGEIVIEHAVPELSYCEPTSQYKARRWMQSHFKARVETQRRRTQRTTQTGDESSSEADERMQLEAHARSQAQVKRDSKVSAIRRSEEISRRTTTKPSLPVGRQKGLAAPKRTSRSQHAISSNRIQPRASTSRVKLPSQSDDDSDLRDLPDYDFDKEEEEDDEEDEDHFSQDSNDPSHQASKRKAGTQDSGPKTKKKSRSAATQNMASPLRPTQGLSQRSLAPPITQQFMRQDVDDRTISAISTLQALRQQDTSSSLVPPTTTAIREALRSRYASLDRWKIDAIENALEVLKKLFTMLQRNGDDEDTNFSSFGHDVIGTFAYRSQLKCINAFGGVQGACRLLAALLRIWSMSKEQLKERPDDRNAPIVEIHIPPAANVILKAFSPTDDDDEEEREIGCNTTAGTMPRASQPQTSRPSLAADANEDRDGHHHNNAGTNRLPLAASQMASSSRGRGAVELKKGVVTEASLKSLGKAALVEILGHASEPFDKVERKESLLGKLVAGVENGAIVLTVTQVKCAKAGLPIPDVKDIKGTRKAKKPSP</sequence>
<proteinExistence type="predicted"/>
<dbReference type="AlphaFoldDB" id="A0A9N8QM96"/>
<evidence type="ECO:0000313" key="3">
    <source>
        <dbReference type="Proteomes" id="UP000836404"/>
    </source>
</evidence>
<feature type="region of interest" description="Disordered" evidence="1">
    <location>
        <begin position="535"/>
        <end position="606"/>
    </location>
</feature>
<reference evidence="2 3" key="1">
    <citation type="submission" date="2020-10" db="EMBL/GenBank/DDBJ databases">
        <authorList>
            <person name="Sedaghatjoo S."/>
        </authorList>
    </citation>
    <scope>NUCLEOTIDE SEQUENCE [LARGE SCALE GENOMIC DNA]</scope>
    <source>
        <strain evidence="2 3">LLFL</strain>
    </source>
</reference>
<feature type="region of interest" description="Disordered" evidence="1">
    <location>
        <begin position="1"/>
        <end position="38"/>
    </location>
</feature>
<evidence type="ECO:0000256" key="1">
    <source>
        <dbReference type="SAM" id="MobiDB-lite"/>
    </source>
</evidence>
<feature type="region of interest" description="Disordered" evidence="1">
    <location>
        <begin position="78"/>
        <end position="121"/>
    </location>
</feature>
<feature type="compositionally biased region" description="Polar residues" evidence="1">
    <location>
        <begin position="550"/>
        <end position="568"/>
    </location>
</feature>
<comment type="caution">
    <text evidence="2">The sequence shown here is derived from an EMBL/GenBank/DDBJ whole genome shotgun (WGS) entry which is preliminary data.</text>
</comment>
<gene>
    <name evidence="2" type="ORF">JKILLFL_G3279</name>
</gene>
<keyword evidence="3" id="KW-1185">Reference proteome</keyword>
<evidence type="ECO:0000313" key="2">
    <source>
        <dbReference type="EMBL" id="CAD6960914.1"/>
    </source>
</evidence>
<feature type="compositionally biased region" description="Acidic residues" evidence="1">
    <location>
        <begin position="292"/>
        <end position="319"/>
    </location>
</feature>
<feature type="compositionally biased region" description="Low complexity" evidence="1">
    <location>
        <begin position="15"/>
        <end position="26"/>
    </location>
</feature>
<feature type="region of interest" description="Disordered" evidence="1">
    <location>
        <begin position="187"/>
        <end position="372"/>
    </location>
</feature>
<organism evidence="2 3">
    <name type="scientific">Tilletia laevis</name>
    <dbReference type="NCBI Taxonomy" id="157183"/>
    <lineage>
        <taxon>Eukaryota</taxon>
        <taxon>Fungi</taxon>
        <taxon>Dikarya</taxon>
        <taxon>Basidiomycota</taxon>
        <taxon>Ustilaginomycotina</taxon>
        <taxon>Exobasidiomycetes</taxon>
        <taxon>Tilletiales</taxon>
        <taxon>Tilletiaceae</taxon>
        <taxon>Tilletia</taxon>
    </lineage>
</organism>
<accession>A0A9N8QM96</accession>
<feature type="compositionally biased region" description="Polar residues" evidence="1">
    <location>
        <begin position="268"/>
        <end position="285"/>
    </location>
</feature>
<dbReference type="EMBL" id="CAJHJF010007073">
    <property type="protein sequence ID" value="CAD6960914.1"/>
    <property type="molecule type" value="Genomic_DNA"/>
</dbReference>
<name>A0A9N8QM96_9BASI</name>